<keyword evidence="3" id="KW-1185">Reference proteome</keyword>
<sequence>MELAAGVPAVWYVDHLMTHLLRFKIPSFNGKYDPAAYLDWELEVEQKFSCHDIPATSQVKAAICEFTDFALICVFSKVNNLLRNITRNYKRMSTFKRTARMRVGGRGYGGPNRIRLPTPTPPSPPPQEWVDLTESEEEDPEELVPELSEDEPGEEPQEEPLEVQPPVPPSAPPQEQPQEEPEDPAVDPEDPEQDPDDGNAPPSDDDEDDDEAGPVVTTTHRWFDYPLPVPRMLRETLEMLHYDQFWITYVGTRYRHPVLHDDWDMTVEISIPDEFGSRRNIHVRHAPTRRNSHEAAISDAAREALTTLCHAHREDMAITSRRYYPCRSVERLDAWIANPEAEQNPRLESTIEYLATLNTDYNAALDELDMVRYENRKLRAWVAHGVEPAEEEPVEDPADAPRRKKARYNDPEARTYIRHHED</sequence>
<protein>
    <submittedName>
        <fullName evidence="2">Uncharacterized protein</fullName>
    </submittedName>
</protein>
<feature type="compositionally biased region" description="Acidic residues" evidence="1">
    <location>
        <begin position="177"/>
        <end position="212"/>
    </location>
</feature>
<feature type="compositionally biased region" description="Acidic residues" evidence="1">
    <location>
        <begin position="131"/>
        <end position="161"/>
    </location>
</feature>
<accession>A0AAQ3TQ39</accession>
<organism evidence="2 3">
    <name type="scientific">Paspalum notatum var. saurae</name>
    <dbReference type="NCBI Taxonomy" id="547442"/>
    <lineage>
        <taxon>Eukaryota</taxon>
        <taxon>Viridiplantae</taxon>
        <taxon>Streptophyta</taxon>
        <taxon>Embryophyta</taxon>
        <taxon>Tracheophyta</taxon>
        <taxon>Spermatophyta</taxon>
        <taxon>Magnoliopsida</taxon>
        <taxon>Liliopsida</taxon>
        <taxon>Poales</taxon>
        <taxon>Poaceae</taxon>
        <taxon>PACMAD clade</taxon>
        <taxon>Panicoideae</taxon>
        <taxon>Andropogonodae</taxon>
        <taxon>Paspaleae</taxon>
        <taxon>Paspalinae</taxon>
        <taxon>Paspalum</taxon>
    </lineage>
</organism>
<dbReference type="AlphaFoldDB" id="A0AAQ3TQ39"/>
<dbReference type="Proteomes" id="UP001341281">
    <property type="component" value="Chromosome 05"/>
</dbReference>
<proteinExistence type="predicted"/>
<dbReference type="EMBL" id="CP144749">
    <property type="protein sequence ID" value="WVZ76104.1"/>
    <property type="molecule type" value="Genomic_DNA"/>
</dbReference>
<feature type="region of interest" description="Disordered" evidence="1">
    <location>
        <begin position="386"/>
        <end position="422"/>
    </location>
</feature>
<feature type="compositionally biased region" description="Pro residues" evidence="1">
    <location>
        <begin position="163"/>
        <end position="175"/>
    </location>
</feature>
<evidence type="ECO:0000313" key="3">
    <source>
        <dbReference type="Proteomes" id="UP001341281"/>
    </source>
</evidence>
<reference evidence="2 3" key="1">
    <citation type="submission" date="2024-02" db="EMBL/GenBank/DDBJ databases">
        <title>High-quality chromosome-scale genome assembly of Pensacola bahiagrass (Paspalum notatum Flugge var. saurae).</title>
        <authorList>
            <person name="Vega J.M."/>
            <person name="Podio M."/>
            <person name="Orjuela J."/>
            <person name="Siena L.A."/>
            <person name="Pessino S.C."/>
            <person name="Combes M.C."/>
            <person name="Mariac C."/>
            <person name="Albertini E."/>
            <person name="Pupilli F."/>
            <person name="Ortiz J.P.A."/>
            <person name="Leblanc O."/>
        </authorList>
    </citation>
    <scope>NUCLEOTIDE SEQUENCE [LARGE SCALE GENOMIC DNA]</scope>
    <source>
        <strain evidence="2">R1</strain>
        <tissue evidence="2">Leaf</tissue>
    </source>
</reference>
<feature type="region of interest" description="Disordered" evidence="1">
    <location>
        <begin position="100"/>
        <end position="214"/>
    </location>
</feature>
<feature type="compositionally biased region" description="Pro residues" evidence="1">
    <location>
        <begin position="118"/>
        <end position="127"/>
    </location>
</feature>
<feature type="compositionally biased region" description="Basic and acidic residues" evidence="1">
    <location>
        <begin position="407"/>
        <end position="422"/>
    </location>
</feature>
<gene>
    <name evidence="2" type="ORF">U9M48_024106</name>
</gene>
<name>A0AAQ3TQ39_PASNO</name>
<evidence type="ECO:0000256" key="1">
    <source>
        <dbReference type="SAM" id="MobiDB-lite"/>
    </source>
</evidence>
<evidence type="ECO:0000313" key="2">
    <source>
        <dbReference type="EMBL" id="WVZ76104.1"/>
    </source>
</evidence>
<feature type="compositionally biased region" description="Acidic residues" evidence="1">
    <location>
        <begin position="388"/>
        <end position="398"/>
    </location>
</feature>